<evidence type="ECO:0000256" key="5">
    <source>
        <dbReference type="ARBA" id="ARBA00022630"/>
    </source>
</evidence>
<dbReference type="GO" id="GO:0030488">
    <property type="term" value="P:tRNA methylation"/>
    <property type="evidence" value="ECO:0007669"/>
    <property type="project" value="TreeGrafter"/>
</dbReference>
<name>A0A1T4MS47_9SPIR</name>
<dbReference type="Pfam" id="PF13932">
    <property type="entry name" value="SAM_GIDA_C"/>
    <property type="match status" value="1"/>
</dbReference>
<dbReference type="InterPro" id="IPR047001">
    <property type="entry name" value="MnmG_C_subdom"/>
</dbReference>
<dbReference type="PANTHER" id="PTHR11806">
    <property type="entry name" value="GLUCOSE INHIBITED DIVISION PROTEIN A"/>
    <property type="match status" value="1"/>
</dbReference>
<protein>
    <recommendedName>
        <fullName evidence="4 11">tRNA uridine 5-carboxymethylaminomethyl modification enzyme MnmG</fullName>
    </recommendedName>
    <alternativeName>
        <fullName evidence="10 11">Glucose-inhibited division protein A</fullName>
    </alternativeName>
</protein>
<dbReference type="PANTHER" id="PTHR11806:SF0">
    <property type="entry name" value="PROTEIN MTO1 HOMOLOG, MITOCHONDRIAL"/>
    <property type="match status" value="1"/>
</dbReference>
<dbReference type="GO" id="GO:0005737">
    <property type="term" value="C:cytoplasm"/>
    <property type="evidence" value="ECO:0007669"/>
    <property type="project" value="UniProtKB-SubCell"/>
</dbReference>
<dbReference type="Pfam" id="PF01134">
    <property type="entry name" value="GIDA"/>
    <property type="match status" value="1"/>
</dbReference>
<comment type="subunit">
    <text evidence="9 11">Homodimer. Heterotetramer of two MnmE and two MnmG subunits.</text>
</comment>
<accession>A0A1T4MS47</accession>
<dbReference type="STRING" id="225004.SAMN02745152_00977"/>
<dbReference type="Proteomes" id="UP000190395">
    <property type="component" value="Unassembled WGS sequence"/>
</dbReference>
<evidence type="ECO:0000256" key="6">
    <source>
        <dbReference type="ARBA" id="ARBA00022694"/>
    </source>
</evidence>
<evidence type="ECO:0000256" key="11">
    <source>
        <dbReference type="HAMAP-Rule" id="MF_00129"/>
    </source>
</evidence>
<dbReference type="InterPro" id="IPR002218">
    <property type="entry name" value="MnmG-rel"/>
</dbReference>
<comment type="caution">
    <text evidence="11">Lacks conserved residue(s) required for the propagation of feature annotation.</text>
</comment>
<evidence type="ECO:0000313" key="15">
    <source>
        <dbReference type="Proteomes" id="UP000190395"/>
    </source>
</evidence>
<feature type="binding site" evidence="11">
    <location>
        <begin position="322"/>
        <end position="336"/>
    </location>
    <ligand>
        <name>NAD(+)</name>
        <dbReference type="ChEBI" id="CHEBI:57540"/>
    </ligand>
</feature>
<evidence type="ECO:0000259" key="13">
    <source>
        <dbReference type="SMART" id="SM01228"/>
    </source>
</evidence>
<feature type="binding site" evidence="11">
    <location>
        <begin position="27"/>
        <end position="32"/>
    </location>
    <ligand>
        <name>FAD</name>
        <dbReference type="ChEBI" id="CHEBI:57692"/>
    </ligand>
</feature>
<keyword evidence="11" id="KW-0963">Cytoplasm</keyword>
<keyword evidence="8 11" id="KW-0520">NAD</keyword>
<evidence type="ECO:0000256" key="1">
    <source>
        <dbReference type="ARBA" id="ARBA00001974"/>
    </source>
</evidence>
<dbReference type="GO" id="GO:0050660">
    <property type="term" value="F:flavin adenine dinucleotide binding"/>
    <property type="evidence" value="ECO:0007669"/>
    <property type="project" value="UniProtKB-UniRule"/>
</dbReference>
<evidence type="ECO:0000256" key="10">
    <source>
        <dbReference type="ARBA" id="ARBA00031800"/>
    </source>
</evidence>
<organism evidence="14 15">
    <name type="scientific">Treponema berlinense</name>
    <dbReference type="NCBI Taxonomy" id="225004"/>
    <lineage>
        <taxon>Bacteria</taxon>
        <taxon>Pseudomonadati</taxon>
        <taxon>Spirochaetota</taxon>
        <taxon>Spirochaetia</taxon>
        <taxon>Spirochaetales</taxon>
        <taxon>Treponemataceae</taxon>
        <taxon>Treponema</taxon>
    </lineage>
</organism>
<evidence type="ECO:0000256" key="4">
    <source>
        <dbReference type="ARBA" id="ARBA00020461"/>
    </source>
</evidence>
<dbReference type="PROSITE" id="PS01281">
    <property type="entry name" value="GIDA_2"/>
    <property type="match status" value="1"/>
</dbReference>
<comment type="similarity">
    <text evidence="3 11">Belongs to the MnmG family.</text>
</comment>
<dbReference type="InterPro" id="IPR044920">
    <property type="entry name" value="MnmG_C_subdom_sf"/>
</dbReference>
<evidence type="ECO:0000256" key="12">
    <source>
        <dbReference type="SAM" id="MobiDB-lite"/>
    </source>
</evidence>
<comment type="subcellular location">
    <subcellularLocation>
        <location evidence="11">Cytoplasm</location>
    </subcellularLocation>
</comment>
<evidence type="ECO:0000256" key="2">
    <source>
        <dbReference type="ARBA" id="ARBA00003717"/>
    </source>
</evidence>
<comment type="cofactor">
    <cofactor evidence="1 11">
        <name>FAD</name>
        <dbReference type="ChEBI" id="CHEBI:57692"/>
    </cofactor>
</comment>
<keyword evidence="7 11" id="KW-0274">FAD</keyword>
<reference evidence="14 15" key="1">
    <citation type="submission" date="2017-02" db="EMBL/GenBank/DDBJ databases">
        <authorList>
            <person name="Peterson S.W."/>
        </authorList>
    </citation>
    <scope>NUCLEOTIDE SEQUENCE [LARGE SCALE GENOMIC DNA]</scope>
    <source>
        <strain evidence="14 15">ATCC BAA-909</strain>
    </source>
</reference>
<evidence type="ECO:0000256" key="9">
    <source>
        <dbReference type="ARBA" id="ARBA00025948"/>
    </source>
</evidence>
<dbReference type="PROSITE" id="PS01280">
    <property type="entry name" value="GIDA_1"/>
    <property type="match status" value="1"/>
</dbReference>
<keyword evidence="5 11" id="KW-0285">Flavoprotein</keyword>
<dbReference type="GO" id="GO:0002098">
    <property type="term" value="P:tRNA wobble uridine modification"/>
    <property type="evidence" value="ECO:0007669"/>
    <property type="project" value="InterPro"/>
</dbReference>
<evidence type="ECO:0000256" key="8">
    <source>
        <dbReference type="ARBA" id="ARBA00023027"/>
    </source>
</evidence>
<dbReference type="InterPro" id="IPR020595">
    <property type="entry name" value="MnmG-rel_CS"/>
</dbReference>
<dbReference type="Gene3D" id="1.10.150.570">
    <property type="entry name" value="GidA associated domain, C-terminal subdomain"/>
    <property type="match status" value="1"/>
</dbReference>
<keyword evidence="15" id="KW-1185">Reference proteome</keyword>
<dbReference type="SMART" id="SM01228">
    <property type="entry name" value="GIDA_assoc_3"/>
    <property type="match status" value="1"/>
</dbReference>
<dbReference type="InterPro" id="IPR004416">
    <property type="entry name" value="MnmG"/>
</dbReference>
<comment type="function">
    <text evidence="2 11">NAD-binding protein involved in the addition of a carboxymethylaminomethyl (cmnm) group at the wobble position (U34) of certain tRNAs, forming tRNA-cmnm(5)s(2)U34.</text>
</comment>
<evidence type="ECO:0000313" key="14">
    <source>
        <dbReference type="EMBL" id="SJZ69731.1"/>
    </source>
</evidence>
<gene>
    <name evidence="11" type="primary">mnmG</name>
    <name evidence="11" type="synonym">gidA</name>
    <name evidence="14" type="ORF">SAMN02745152_00977</name>
</gene>
<feature type="region of interest" description="Disordered" evidence="12">
    <location>
        <begin position="146"/>
        <end position="182"/>
    </location>
</feature>
<keyword evidence="6 11" id="KW-0819">tRNA processing</keyword>
<dbReference type="SUPFAM" id="SSF51905">
    <property type="entry name" value="FAD/NAD(P)-binding domain"/>
    <property type="match status" value="1"/>
</dbReference>
<dbReference type="EMBL" id="FUXC01000004">
    <property type="protein sequence ID" value="SJZ69731.1"/>
    <property type="molecule type" value="Genomic_DNA"/>
</dbReference>
<evidence type="ECO:0000256" key="3">
    <source>
        <dbReference type="ARBA" id="ARBA00007653"/>
    </source>
</evidence>
<proteinExistence type="inferred from homology"/>
<feature type="domain" description="tRNA uridine 5-carboxymethylaminomethyl modification enzyme C-terminal subdomain" evidence="13">
    <location>
        <begin position="625"/>
        <end position="696"/>
    </location>
</feature>
<dbReference type="HAMAP" id="MF_00129">
    <property type="entry name" value="MnmG_GidA"/>
    <property type="match status" value="1"/>
</dbReference>
<dbReference type="FunFam" id="1.10.150.570:FF:000001">
    <property type="entry name" value="tRNA uridine 5-carboxymethylaminomethyl modification enzyme MnmG"/>
    <property type="match status" value="1"/>
</dbReference>
<dbReference type="Gene3D" id="3.50.50.60">
    <property type="entry name" value="FAD/NAD(P)-binding domain"/>
    <property type="match status" value="3"/>
</dbReference>
<dbReference type="InterPro" id="IPR040131">
    <property type="entry name" value="MnmG_N"/>
</dbReference>
<dbReference type="InterPro" id="IPR036188">
    <property type="entry name" value="FAD/NAD-bd_sf"/>
</dbReference>
<sequence>MDLIQNFDFTIIFRMSFYDSFDVAVIGGGHAGTEACLACARMGLKTLLVTQTIDSIARLSCNPSIGGVAKGNIVREIDALGGEMAKLIDNSMIQFRMLNKSRGPAVQSPRSQADKILYASLARQTIETTPNLSTLMDTVVDILTTASSSPLPPDSDTSAEKGSIPGEFRSESLTEAARSGKRQKVTAIVTERGRIIPVRSVVLTTGTFLGGRIFIGEYDAPCGRIGEGGAFGLTHSLNRLGFTTGRLKTGTPPRILRHTVDFSKAELQEGDEEVIPFSFDDEKIDRPMVPCYLVYTNEKTHEIIRKNINRSPLYSGKISGIGPRYCPSIEDKVMRFEERDRHQLFVEPESLQTDEIYLNGLSSSLPEEIQDAFLRTIPGFENCTVSRPGYAVEYDYVEPTQLYPSLETKRVAGLFDAGQINGTSGYEEAAGQGLVAGINAALYARAHQKLCGPLCSPSSGMGQAPASMEKGAFQNKPGMTDEEIAAFAEISARETKAINSALQKAQSDSGYENFESIPEWEPLILGRDEAYIGVLIDDLVTLGTKEPYRMFTARAEYRLKLRHDTADRRLSEKAFAVGLKTEKQIQSMRAKYALIDEAVALLLKKKDAQNPGYAPEIWKVAQEDFKYKYYIEKQDARVAKMHKMENRKIPADFDYGAIPALSAESRGKLEKIRPLTLGQASRISGIRNSDIMLLMVYL</sequence>
<evidence type="ECO:0000256" key="7">
    <source>
        <dbReference type="ARBA" id="ARBA00022827"/>
    </source>
</evidence>
<dbReference type="InterPro" id="IPR026904">
    <property type="entry name" value="MnmG_C"/>
</dbReference>
<dbReference type="AlphaFoldDB" id="A0A1T4MS47"/>